<proteinExistence type="predicted"/>
<gene>
    <name evidence="3" type="ORF">SAMN04489732_104344</name>
</gene>
<protein>
    <submittedName>
        <fullName evidence="3">Catechol 2,3-dioxygenase</fullName>
    </submittedName>
</protein>
<dbReference type="GO" id="GO:0046491">
    <property type="term" value="P:L-methylmalonyl-CoA metabolic process"/>
    <property type="evidence" value="ECO:0007669"/>
    <property type="project" value="TreeGrafter"/>
</dbReference>
<dbReference type="STRING" id="394193.SAMN04489732_104344"/>
<feature type="domain" description="VOC" evidence="2">
    <location>
        <begin position="4"/>
        <end position="150"/>
    </location>
</feature>
<dbReference type="Gene3D" id="3.10.180.10">
    <property type="entry name" value="2,3-Dihydroxybiphenyl 1,2-Dioxygenase, domain 1"/>
    <property type="match status" value="1"/>
</dbReference>
<dbReference type="InterPro" id="IPR051785">
    <property type="entry name" value="MMCE/EMCE_epimerase"/>
</dbReference>
<keyword evidence="3" id="KW-0560">Oxidoreductase</keyword>
<dbReference type="InterPro" id="IPR029068">
    <property type="entry name" value="Glyas_Bleomycin-R_OHBP_Dase"/>
</dbReference>
<accession>A0A1H8VWE0</accession>
<dbReference type="SUPFAM" id="SSF54593">
    <property type="entry name" value="Glyoxalase/Bleomycin resistance protein/Dihydroxybiphenyl dioxygenase"/>
    <property type="match status" value="1"/>
</dbReference>
<organism evidence="3 4">
    <name type="scientific">Amycolatopsis saalfeldensis</name>
    <dbReference type="NCBI Taxonomy" id="394193"/>
    <lineage>
        <taxon>Bacteria</taxon>
        <taxon>Bacillati</taxon>
        <taxon>Actinomycetota</taxon>
        <taxon>Actinomycetes</taxon>
        <taxon>Pseudonocardiales</taxon>
        <taxon>Pseudonocardiaceae</taxon>
        <taxon>Amycolatopsis</taxon>
    </lineage>
</organism>
<reference evidence="3 4" key="1">
    <citation type="submission" date="2016-10" db="EMBL/GenBank/DDBJ databases">
        <authorList>
            <person name="de Groot N.N."/>
        </authorList>
    </citation>
    <scope>NUCLEOTIDE SEQUENCE [LARGE SCALE GENOMIC DNA]</scope>
    <source>
        <strain evidence="3 4">DSM 44993</strain>
    </source>
</reference>
<sequence>MLHGVWHFSFTVSDLDKSVAFYTEQLGLELIHAQEQSNEYTSKLVGYPQAHLRIAQLVVPGQPRGRSTHDLELVEYVQPRGTRGEAEICNPGAAHLALTVDDIHDRYARMTAAGVRFYSPPNAITAGVNTGGFTCYLEDPDRIVLELVQPPLRTQGEAS</sequence>
<dbReference type="EMBL" id="FOEF01000004">
    <property type="protein sequence ID" value="SEP19650.1"/>
    <property type="molecule type" value="Genomic_DNA"/>
</dbReference>
<dbReference type="PANTHER" id="PTHR43048:SF3">
    <property type="entry name" value="METHYLMALONYL-COA EPIMERASE, MITOCHONDRIAL"/>
    <property type="match status" value="1"/>
</dbReference>
<dbReference type="Pfam" id="PF00903">
    <property type="entry name" value="Glyoxalase"/>
    <property type="match status" value="1"/>
</dbReference>
<dbReference type="InterPro" id="IPR037523">
    <property type="entry name" value="VOC_core"/>
</dbReference>
<dbReference type="GO" id="GO:0046872">
    <property type="term" value="F:metal ion binding"/>
    <property type="evidence" value="ECO:0007669"/>
    <property type="project" value="UniProtKB-KW"/>
</dbReference>
<dbReference type="InterPro" id="IPR004360">
    <property type="entry name" value="Glyas_Fos-R_dOase_dom"/>
</dbReference>
<evidence type="ECO:0000259" key="2">
    <source>
        <dbReference type="PROSITE" id="PS51819"/>
    </source>
</evidence>
<dbReference type="RefSeq" id="WP_177231297.1">
    <property type="nucleotide sequence ID" value="NZ_FOEF01000004.1"/>
</dbReference>
<evidence type="ECO:0000313" key="4">
    <source>
        <dbReference type="Proteomes" id="UP000198582"/>
    </source>
</evidence>
<dbReference type="GO" id="GO:0004493">
    <property type="term" value="F:methylmalonyl-CoA epimerase activity"/>
    <property type="evidence" value="ECO:0007669"/>
    <property type="project" value="TreeGrafter"/>
</dbReference>
<dbReference type="Proteomes" id="UP000198582">
    <property type="component" value="Unassembled WGS sequence"/>
</dbReference>
<dbReference type="AlphaFoldDB" id="A0A1H8VWE0"/>
<evidence type="ECO:0000313" key="3">
    <source>
        <dbReference type="EMBL" id="SEP19650.1"/>
    </source>
</evidence>
<keyword evidence="4" id="KW-1185">Reference proteome</keyword>
<dbReference type="PANTHER" id="PTHR43048">
    <property type="entry name" value="METHYLMALONYL-COA EPIMERASE"/>
    <property type="match status" value="1"/>
</dbReference>
<keyword evidence="1" id="KW-0479">Metal-binding</keyword>
<name>A0A1H8VWE0_9PSEU</name>
<evidence type="ECO:0000256" key="1">
    <source>
        <dbReference type="ARBA" id="ARBA00022723"/>
    </source>
</evidence>
<dbReference type="PROSITE" id="PS51819">
    <property type="entry name" value="VOC"/>
    <property type="match status" value="1"/>
</dbReference>
<keyword evidence="3" id="KW-0223">Dioxygenase</keyword>
<dbReference type="GO" id="GO:0051213">
    <property type="term" value="F:dioxygenase activity"/>
    <property type="evidence" value="ECO:0007669"/>
    <property type="project" value="UniProtKB-KW"/>
</dbReference>